<evidence type="ECO:0000313" key="2">
    <source>
        <dbReference type="Proteomes" id="UP000605670"/>
    </source>
</evidence>
<sequence length="74" mass="8050">MTTPEFSTALERLLLEDGPYLSCEECFERLDVYVESRLAGGPAQPDLEAHLRACPACAEDVASLTALLRDPPQG</sequence>
<reference evidence="1" key="2">
    <citation type="submission" date="2020-09" db="EMBL/GenBank/DDBJ databases">
        <authorList>
            <person name="Sun Q."/>
            <person name="Zhou Y."/>
        </authorList>
    </citation>
    <scope>NUCLEOTIDE SEQUENCE</scope>
    <source>
        <strain evidence="1">CGMCC 1.12160</strain>
    </source>
</reference>
<dbReference type="RefSeq" id="WP_188431741.1">
    <property type="nucleotide sequence ID" value="NZ_BAABKH010000006.1"/>
</dbReference>
<proteinExistence type="predicted"/>
<dbReference type="Proteomes" id="UP000605670">
    <property type="component" value="Unassembled WGS sequence"/>
</dbReference>
<accession>A0A917F9P7</accession>
<reference evidence="1" key="1">
    <citation type="journal article" date="2014" name="Int. J. Syst. Evol. Microbiol.">
        <title>Complete genome sequence of Corynebacterium casei LMG S-19264T (=DSM 44701T), isolated from a smear-ripened cheese.</title>
        <authorList>
            <consortium name="US DOE Joint Genome Institute (JGI-PGF)"/>
            <person name="Walter F."/>
            <person name="Albersmeier A."/>
            <person name="Kalinowski J."/>
            <person name="Ruckert C."/>
        </authorList>
    </citation>
    <scope>NUCLEOTIDE SEQUENCE</scope>
    <source>
        <strain evidence="1">CGMCC 1.12160</strain>
    </source>
</reference>
<dbReference type="AlphaFoldDB" id="A0A917F9P7"/>
<comment type="caution">
    <text evidence="1">The sequence shown here is derived from an EMBL/GenBank/DDBJ whole genome shotgun (WGS) entry which is preliminary data.</text>
</comment>
<dbReference type="EMBL" id="BMEM01000005">
    <property type="protein sequence ID" value="GGF58181.1"/>
    <property type="molecule type" value="Genomic_DNA"/>
</dbReference>
<evidence type="ECO:0000313" key="1">
    <source>
        <dbReference type="EMBL" id="GGF58181.1"/>
    </source>
</evidence>
<evidence type="ECO:0008006" key="3">
    <source>
        <dbReference type="Google" id="ProtNLM"/>
    </source>
</evidence>
<name>A0A917F9P7_9MICO</name>
<organism evidence="1 2">
    <name type="scientific">Ornithinimicrobium tianjinense</name>
    <dbReference type="NCBI Taxonomy" id="1195761"/>
    <lineage>
        <taxon>Bacteria</taxon>
        <taxon>Bacillati</taxon>
        <taxon>Actinomycetota</taxon>
        <taxon>Actinomycetes</taxon>
        <taxon>Micrococcales</taxon>
        <taxon>Ornithinimicrobiaceae</taxon>
        <taxon>Ornithinimicrobium</taxon>
    </lineage>
</organism>
<keyword evidence="2" id="KW-1185">Reference proteome</keyword>
<protein>
    <recommendedName>
        <fullName evidence="3">Zinc-finger</fullName>
    </recommendedName>
</protein>
<gene>
    <name evidence="1" type="ORF">GCM10011366_27460</name>
</gene>